<sequence>MRFPLAFFPDVISSCIQARVSIKRLEEFLDLEELDPDSVQRASPTLLTSGMVSVRNGVFGWNKKDAPKMHGINLNIPKWFTCRSGWSGWMWKIYIAFFSSWRNREITWKYLRRWFCGVCLPAGLDTERNCA</sequence>
<dbReference type="Proteomes" id="UP001163046">
    <property type="component" value="Unassembled WGS sequence"/>
</dbReference>
<protein>
    <submittedName>
        <fullName evidence="1">Canalicular multispecific organic anion transporter 2</fullName>
    </submittedName>
</protein>
<reference evidence="1" key="1">
    <citation type="submission" date="2023-01" db="EMBL/GenBank/DDBJ databases">
        <title>Genome assembly of the deep-sea coral Lophelia pertusa.</title>
        <authorList>
            <person name="Herrera S."/>
            <person name="Cordes E."/>
        </authorList>
    </citation>
    <scope>NUCLEOTIDE SEQUENCE</scope>
    <source>
        <strain evidence="1">USNM1676648</strain>
        <tissue evidence="1">Polyp</tissue>
    </source>
</reference>
<evidence type="ECO:0000313" key="1">
    <source>
        <dbReference type="EMBL" id="KAJ7390650.1"/>
    </source>
</evidence>
<accession>A0A9X0A033</accession>
<comment type="caution">
    <text evidence="1">The sequence shown here is derived from an EMBL/GenBank/DDBJ whole genome shotgun (WGS) entry which is preliminary data.</text>
</comment>
<organism evidence="1 2">
    <name type="scientific">Desmophyllum pertusum</name>
    <dbReference type="NCBI Taxonomy" id="174260"/>
    <lineage>
        <taxon>Eukaryota</taxon>
        <taxon>Metazoa</taxon>
        <taxon>Cnidaria</taxon>
        <taxon>Anthozoa</taxon>
        <taxon>Hexacorallia</taxon>
        <taxon>Scleractinia</taxon>
        <taxon>Caryophylliina</taxon>
        <taxon>Caryophylliidae</taxon>
        <taxon>Desmophyllum</taxon>
    </lineage>
</organism>
<proteinExistence type="predicted"/>
<gene>
    <name evidence="1" type="primary">ABCC3</name>
    <name evidence="1" type="ORF">OS493_023361</name>
</gene>
<dbReference type="AlphaFoldDB" id="A0A9X0A033"/>
<dbReference type="EMBL" id="MU825413">
    <property type="protein sequence ID" value="KAJ7390650.1"/>
    <property type="molecule type" value="Genomic_DNA"/>
</dbReference>
<name>A0A9X0A033_9CNID</name>
<evidence type="ECO:0000313" key="2">
    <source>
        <dbReference type="Proteomes" id="UP001163046"/>
    </source>
</evidence>
<keyword evidence="2" id="KW-1185">Reference proteome</keyword>